<feature type="non-terminal residue" evidence="1">
    <location>
        <position position="123"/>
    </location>
</feature>
<proteinExistence type="predicted"/>
<protein>
    <submittedName>
        <fullName evidence="1">Uncharacterized protein</fullName>
    </submittedName>
</protein>
<dbReference type="Proteomes" id="UP000654075">
    <property type="component" value="Unassembled WGS sequence"/>
</dbReference>
<gene>
    <name evidence="1" type="ORF">PGLA1383_LOCUS34512</name>
</gene>
<accession>A0A813FXA3</accession>
<dbReference type="InterPro" id="IPR017853">
    <property type="entry name" value="GH"/>
</dbReference>
<sequence>SVMDIPAVWRGYAEWVRERHPGKPLLAAEAGASGLSGWRRPVAAGGIGGLEMWSEDLQAAIVGATVAATAASGFAGIALWQFSDCRIDEVPFLEDHPPGSYEESQYPMPLLLNASEGAHWIEK</sequence>
<dbReference type="SUPFAM" id="SSF51445">
    <property type="entry name" value="(Trans)glycosidases"/>
    <property type="match status" value="1"/>
</dbReference>
<evidence type="ECO:0000313" key="1">
    <source>
        <dbReference type="EMBL" id="CAE8616842.1"/>
    </source>
</evidence>
<reference evidence="1" key="1">
    <citation type="submission" date="2021-02" db="EMBL/GenBank/DDBJ databases">
        <authorList>
            <person name="Dougan E. K."/>
            <person name="Rhodes N."/>
            <person name="Thang M."/>
            <person name="Chan C."/>
        </authorList>
    </citation>
    <scope>NUCLEOTIDE SEQUENCE</scope>
</reference>
<dbReference type="AlphaFoldDB" id="A0A813FXA3"/>
<comment type="caution">
    <text evidence="1">The sequence shown here is derived from an EMBL/GenBank/DDBJ whole genome shotgun (WGS) entry which is preliminary data.</text>
</comment>
<dbReference type="Gene3D" id="3.20.20.80">
    <property type="entry name" value="Glycosidases"/>
    <property type="match status" value="1"/>
</dbReference>
<feature type="non-terminal residue" evidence="1">
    <location>
        <position position="1"/>
    </location>
</feature>
<name>A0A813FXA3_POLGL</name>
<organism evidence="1 2">
    <name type="scientific">Polarella glacialis</name>
    <name type="common">Dinoflagellate</name>
    <dbReference type="NCBI Taxonomy" id="89957"/>
    <lineage>
        <taxon>Eukaryota</taxon>
        <taxon>Sar</taxon>
        <taxon>Alveolata</taxon>
        <taxon>Dinophyceae</taxon>
        <taxon>Suessiales</taxon>
        <taxon>Suessiaceae</taxon>
        <taxon>Polarella</taxon>
    </lineage>
</organism>
<evidence type="ECO:0000313" key="2">
    <source>
        <dbReference type="Proteomes" id="UP000654075"/>
    </source>
</evidence>
<dbReference type="EMBL" id="CAJNNV010025978">
    <property type="protein sequence ID" value="CAE8616842.1"/>
    <property type="molecule type" value="Genomic_DNA"/>
</dbReference>
<keyword evidence="2" id="KW-1185">Reference proteome</keyword>